<dbReference type="SUPFAM" id="SSF48403">
    <property type="entry name" value="Ankyrin repeat"/>
    <property type="match status" value="1"/>
</dbReference>
<dbReference type="GO" id="GO:0005783">
    <property type="term" value="C:endoplasmic reticulum"/>
    <property type="evidence" value="ECO:0007669"/>
    <property type="project" value="TreeGrafter"/>
</dbReference>
<feature type="region of interest" description="Disordered" evidence="1">
    <location>
        <begin position="518"/>
        <end position="547"/>
    </location>
</feature>
<organism evidence="2 3">
    <name type="scientific">Gonium pectorale</name>
    <name type="common">Green alga</name>
    <dbReference type="NCBI Taxonomy" id="33097"/>
    <lineage>
        <taxon>Eukaryota</taxon>
        <taxon>Viridiplantae</taxon>
        <taxon>Chlorophyta</taxon>
        <taxon>core chlorophytes</taxon>
        <taxon>Chlorophyceae</taxon>
        <taxon>CS clade</taxon>
        <taxon>Chlamydomonadales</taxon>
        <taxon>Volvocaceae</taxon>
        <taxon>Gonium</taxon>
    </lineage>
</organism>
<proteinExistence type="predicted"/>
<name>A0A150GB27_GONPE</name>
<reference evidence="3" key="1">
    <citation type="journal article" date="2016" name="Nat. Commun.">
        <title>The Gonium pectorale genome demonstrates co-option of cell cycle regulation during the evolution of multicellularity.</title>
        <authorList>
            <person name="Hanschen E.R."/>
            <person name="Marriage T.N."/>
            <person name="Ferris P.J."/>
            <person name="Hamaji T."/>
            <person name="Toyoda A."/>
            <person name="Fujiyama A."/>
            <person name="Neme R."/>
            <person name="Noguchi H."/>
            <person name="Minakuchi Y."/>
            <person name="Suzuki M."/>
            <person name="Kawai-Toyooka H."/>
            <person name="Smith D.R."/>
            <person name="Sparks H."/>
            <person name="Anderson J."/>
            <person name="Bakaric R."/>
            <person name="Luria V."/>
            <person name="Karger A."/>
            <person name="Kirschner M.W."/>
            <person name="Durand P.M."/>
            <person name="Michod R.E."/>
            <person name="Nozaki H."/>
            <person name="Olson B.J."/>
        </authorList>
    </citation>
    <scope>NUCLEOTIDE SEQUENCE [LARGE SCALE GENOMIC DNA]</scope>
    <source>
        <strain evidence="3">NIES-2863</strain>
    </source>
</reference>
<dbReference type="OrthoDB" id="63514at2759"/>
<dbReference type="GO" id="GO:0016020">
    <property type="term" value="C:membrane"/>
    <property type="evidence" value="ECO:0007669"/>
    <property type="project" value="TreeGrafter"/>
</dbReference>
<dbReference type="InterPro" id="IPR036770">
    <property type="entry name" value="Ankyrin_rpt-contain_sf"/>
</dbReference>
<evidence type="ECO:0000313" key="2">
    <source>
        <dbReference type="EMBL" id="KXZ47029.1"/>
    </source>
</evidence>
<dbReference type="GO" id="GO:0046513">
    <property type="term" value="P:ceramide biosynthetic process"/>
    <property type="evidence" value="ECO:0007669"/>
    <property type="project" value="TreeGrafter"/>
</dbReference>
<dbReference type="GO" id="GO:0030149">
    <property type="term" value="P:sphingolipid catabolic process"/>
    <property type="evidence" value="ECO:0007669"/>
    <property type="project" value="TreeGrafter"/>
</dbReference>
<dbReference type="Proteomes" id="UP000075714">
    <property type="component" value="Unassembled WGS sequence"/>
</dbReference>
<feature type="compositionally biased region" description="Low complexity" evidence="1">
    <location>
        <begin position="532"/>
        <end position="547"/>
    </location>
</feature>
<protein>
    <submittedName>
        <fullName evidence="2">Uncharacterized protein</fullName>
    </submittedName>
</protein>
<dbReference type="PANTHER" id="PTHR12393">
    <property type="entry name" value="SPHINGOMYELIN PHOSPHODIESTERASE RELATED"/>
    <property type="match status" value="1"/>
</dbReference>
<accession>A0A150GB27</accession>
<gene>
    <name evidence="2" type="ORF">GPECTOR_38g266</name>
</gene>
<dbReference type="GO" id="GO:0071944">
    <property type="term" value="C:cell periphery"/>
    <property type="evidence" value="ECO:0007669"/>
    <property type="project" value="TreeGrafter"/>
</dbReference>
<feature type="compositionally biased region" description="Basic and acidic residues" evidence="1">
    <location>
        <begin position="518"/>
        <end position="531"/>
    </location>
</feature>
<evidence type="ECO:0000313" key="3">
    <source>
        <dbReference type="Proteomes" id="UP000075714"/>
    </source>
</evidence>
<keyword evidence="3" id="KW-1185">Reference proteome</keyword>
<dbReference type="PANTHER" id="PTHR12393:SF6">
    <property type="entry name" value="SPHINGOMYELIN PHOSPHODIESTERASE 2"/>
    <property type="match status" value="1"/>
</dbReference>
<evidence type="ECO:0000256" key="1">
    <source>
        <dbReference type="SAM" id="MobiDB-lite"/>
    </source>
</evidence>
<dbReference type="AlphaFoldDB" id="A0A150GB27"/>
<comment type="caution">
    <text evidence="2">The sequence shown here is derived from an EMBL/GenBank/DDBJ whole genome shotgun (WGS) entry which is preliminary data.</text>
</comment>
<dbReference type="Gene3D" id="1.25.40.20">
    <property type="entry name" value="Ankyrin repeat-containing domain"/>
    <property type="match status" value="1"/>
</dbReference>
<dbReference type="GO" id="GO:0004620">
    <property type="term" value="F:phospholipase activity"/>
    <property type="evidence" value="ECO:0007669"/>
    <property type="project" value="TreeGrafter"/>
</dbReference>
<sequence>MCDAQQRWRQLPLDVLERIASKLSPNEPAATLRLIDKAASQLRGPNYTTIRLSQPVPPNVFATRWLAPGGMRGLTLRQRRRLVSLTAASGVMPNLEAAMQAAGVAPTYEVFEAAAAAGRLEPCQWLLGLGCERSEGPIRSVLAAAAGAGHHPVCDWLGALDWSPNQVVEAAVAALRGGHAELADWLLLRFEVSESRASWRRTDLTCAVAAGCDLAGLQRYVKQRGWGRERVSCQEVALAAAAGSGTPDWVAKVEWLEARGCRRTERVAAAAARCPDAAARLAWLRDRGYPLSVLALRAAVEAGSAEAVQLLLSSCGPVQPRSLARSVEAASEGGRLAVLQALAAAGYPLDAAGAARRAAHGGQLHVLAWLVAEAPGGAAVELDQRLFAAAGESGSAELLAWLRERGCPWGEDALMGAVAAGCEEALEWLVQRRCPVPSDGSPYVTACRNGDLATLRCLRRLGVGWGWAGTVLEAALRGDVGPAALRWLLEAGCPYSYEEARRVCACWHPDKAQLRQMLEQHHQRREEERRQGQQQGQQQGQEEGSSS</sequence>
<dbReference type="EMBL" id="LSYV01000039">
    <property type="protein sequence ID" value="KXZ47029.1"/>
    <property type="molecule type" value="Genomic_DNA"/>
</dbReference>